<reference evidence="1 2" key="1">
    <citation type="journal article" date="2018" name="Genome Announc.">
        <title>Ignatzschineria cameli sp. nov., isolated from necrotic foot tissue of dromedaries (Camelus dromedarius) and associated maggots (Wohlfahrtia species) in Dubai.</title>
        <authorList>
            <person name="Tsang C.C."/>
            <person name="Tang J.Y."/>
            <person name="Fong J.Y."/>
            <person name="Kinne J."/>
            <person name="Lee H.H."/>
            <person name="Joseph M."/>
            <person name="Jose S."/>
            <person name="Schuster R.K."/>
            <person name="Tang Y."/>
            <person name="Sivakumar S."/>
            <person name="Chen J.H."/>
            <person name="Teng J.L."/>
            <person name="Lau S.K."/>
            <person name="Wernery U."/>
            <person name="Woo P.C."/>
        </authorList>
    </citation>
    <scope>NUCLEOTIDE SEQUENCE [LARGE SCALE GENOMIC DNA]</scope>
    <source>
        <strain evidence="1 2">KCTC 22643</strain>
    </source>
</reference>
<dbReference type="EMBL" id="QEWR01000002">
    <property type="protein sequence ID" value="PWD84547.1"/>
    <property type="molecule type" value="Genomic_DNA"/>
</dbReference>
<evidence type="ECO:0000313" key="1">
    <source>
        <dbReference type="EMBL" id="PWD84547.1"/>
    </source>
</evidence>
<comment type="caution">
    <text evidence="1">The sequence shown here is derived from an EMBL/GenBank/DDBJ whole genome shotgun (WGS) entry which is preliminary data.</text>
</comment>
<evidence type="ECO:0000313" key="2">
    <source>
        <dbReference type="Proteomes" id="UP000244948"/>
    </source>
</evidence>
<gene>
    <name evidence="1" type="ORF">DC082_03140</name>
</gene>
<dbReference type="AlphaFoldDB" id="A0A2U2AN27"/>
<name>A0A2U2AN27_9GAMM</name>
<accession>A0A2U2AN27</accession>
<organism evidence="1 2">
    <name type="scientific">Ignatzschineria indica</name>
    <dbReference type="NCBI Taxonomy" id="472583"/>
    <lineage>
        <taxon>Bacteria</taxon>
        <taxon>Pseudomonadati</taxon>
        <taxon>Pseudomonadota</taxon>
        <taxon>Gammaproteobacteria</taxon>
        <taxon>Cardiobacteriales</taxon>
        <taxon>Ignatzschineriaceae</taxon>
        <taxon>Ignatzschineria</taxon>
    </lineage>
</organism>
<protein>
    <submittedName>
        <fullName evidence="1">Uncharacterized protein</fullName>
    </submittedName>
</protein>
<dbReference type="Proteomes" id="UP000244948">
    <property type="component" value="Unassembled WGS sequence"/>
</dbReference>
<keyword evidence="2" id="KW-1185">Reference proteome</keyword>
<sequence length="59" mass="6904">MSSPAPIAEKTESGNKKRRMVVLLFVAKAHKIRRVVNREYILFSLKRMSIWDKREISTS</sequence>
<proteinExistence type="predicted"/>